<name>A0ABM9EG89_9HYPH</name>
<keyword evidence="5" id="KW-1185">Reference proteome</keyword>
<feature type="domain" description="Solute-binding protein family 3/N-terminal" evidence="3">
    <location>
        <begin position="39"/>
        <end position="259"/>
    </location>
</feature>
<dbReference type="PANTHER" id="PTHR35936:SF19">
    <property type="entry name" value="AMINO-ACID-BINDING PROTEIN YXEM-RELATED"/>
    <property type="match status" value="1"/>
</dbReference>
<reference evidence="4 5" key="1">
    <citation type="submission" date="2022-03" db="EMBL/GenBank/DDBJ databases">
        <authorList>
            <person name="Brunel B."/>
        </authorList>
    </citation>
    <scope>NUCLEOTIDE SEQUENCE [LARGE SCALE GENOMIC DNA]</scope>
    <source>
        <strain evidence="4">STM5069sample</strain>
    </source>
</reference>
<dbReference type="SUPFAM" id="SSF53850">
    <property type="entry name" value="Periplasmic binding protein-like II"/>
    <property type="match status" value="1"/>
</dbReference>
<gene>
    <name evidence="4" type="ORF">MES5069_680069</name>
</gene>
<dbReference type="InterPro" id="IPR001638">
    <property type="entry name" value="Solute-binding_3/MltF_N"/>
</dbReference>
<dbReference type="Pfam" id="PF00497">
    <property type="entry name" value="SBP_bac_3"/>
    <property type="match status" value="1"/>
</dbReference>
<dbReference type="SMART" id="SM00062">
    <property type="entry name" value="PBPb"/>
    <property type="match status" value="1"/>
</dbReference>
<dbReference type="RefSeq" id="WP_254021630.1">
    <property type="nucleotide sequence ID" value="NZ_CAKXZT010000166.1"/>
</dbReference>
<keyword evidence="1 2" id="KW-0732">Signal</keyword>
<dbReference type="Gene3D" id="3.40.190.10">
    <property type="entry name" value="Periplasmic binding protein-like II"/>
    <property type="match status" value="2"/>
</dbReference>
<evidence type="ECO:0000313" key="5">
    <source>
        <dbReference type="Proteomes" id="UP001153050"/>
    </source>
</evidence>
<organism evidence="4 5">
    <name type="scientific">Mesorhizobium escarrei</name>
    <dbReference type="NCBI Taxonomy" id="666018"/>
    <lineage>
        <taxon>Bacteria</taxon>
        <taxon>Pseudomonadati</taxon>
        <taxon>Pseudomonadota</taxon>
        <taxon>Alphaproteobacteria</taxon>
        <taxon>Hyphomicrobiales</taxon>
        <taxon>Phyllobacteriaceae</taxon>
        <taxon>Mesorhizobium</taxon>
    </lineage>
</organism>
<feature type="chain" id="PRO_5047239713" evidence="2">
    <location>
        <begin position="24"/>
        <end position="275"/>
    </location>
</feature>
<sequence>MSSFKSIVGAVAALVAASTASYADDCKPAHEVKTVTPGKLTVAIYNYPPFSMVTQDNKISGIDTQMVEETAKANCLEVVPLNLAPAAVVQSVVSGKADVAVGAWYRSEARTKVVGLSAPTYIDPMTSISKDGLDTVDAMMGKSIGTVTGYTWNATLQKVFGAKLKQYPDGLAMYTDLEAGRVDVALDGSVAPVEAQKSGRLKGFKTALVKSDPRIPDTMQPPQSGLLYTLGNKGLGEALDDTVTRIHKDGTLAKWLTDAGYKPEMGDVGEPRLVK</sequence>
<dbReference type="EMBL" id="CAKXZT010000166">
    <property type="protein sequence ID" value="CAH2408364.1"/>
    <property type="molecule type" value="Genomic_DNA"/>
</dbReference>
<evidence type="ECO:0000313" key="4">
    <source>
        <dbReference type="EMBL" id="CAH2408364.1"/>
    </source>
</evidence>
<protein>
    <submittedName>
        <fullName evidence="4">PBPb domain-containing protein</fullName>
    </submittedName>
</protein>
<dbReference type="PANTHER" id="PTHR35936">
    <property type="entry name" value="MEMBRANE-BOUND LYTIC MUREIN TRANSGLYCOSYLASE F"/>
    <property type="match status" value="1"/>
</dbReference>
<proteinExistence type="predicted"/>
<comment type="caution">
    <text evidence="4">The sequence shown here is derived from an EMBL/GenBank/DDBJ whole genome shotgun (WGS) entry which is preliminary data.</text>
</comment>
<evidence type="ECO:0000256" key="2">
    <source>
        <dbReference type="SAM" id="SignalP"/>
    </source>
</evidence>
<evidence type="ECO:0000256" key="1">
    <source>
        <dbReference type="ARBA" id="ARBA00022729"/>
    </source>
</evidence>
<evidence type="ECO:0000259" key="3">
    <source>
        <dbReference type="SMART" id="SM00062"/>
    </source>
</evidence>
<dbReference type="Proteomes" id="UP001153050">
    <property type="component" value="Unassembled WGS sequence"/>
</dbReference>
<accession>A0ABM9EG89</accession>
<feature type="signal peptide" evidence="2">
    <location>
        <begin position="1"/>
        <end position="23"/>
    </location>
</feature>